<keyword evidence="3" id="KW-1185">Reference proteome</keyword>
<organism evidence="2 3">
    <name type="scientific">Anaerotruncus colihominis</name>
    <dbReference type="NCBI Taxonomy" id="169435"/>
    <lineage>
        <taxon>Bacteria</taxon>
        <taxon>Bacillati</taxon>
        <taxon>Bacillota</taxon>
        <taxon>Clostridia</taxon>
        <taxon>Eubacteriales</taxon>
        <taxon>Oscillospiraceae</taxon>
        <taxon>Anaerotruncus</taxon>
    </lineage>
</organism>
<name>A0A845QNV5_9FIRM</name>
<feature type="chain" id="PRO_5038953876" description="Peptidase C-terminal archaeal/bacterial domain-containing protein" evidence="1">
    <location>
        <begin position="23"/>
        <end position="389"/>
    </location>
</feature>
<evidence type="ECO:0000313" key="3">
    <source>
        <dbReference type="Proteomes" id="UP000446866"/>
    </source>
</evidence>
<gene>
    <name evidence="2" type="ORF">D0435_12150</name>
</gene>
<feature type="signal peptide" evidence="1">
    <location>
        <begin position="1"/>
        <end position="22"/>
    </location>
</feature>
<dbReference type="AlphaFoldDB" id="A0A845QNV5"/>
<dbReference type="EMBL" id="QXWK01000024">
    <property type="protein sequence ID" value="NBH62403.1"/>
    <property type="molecule type" value="Genomic_DNA"/>
</dbReference>
<sequence length="389" mass="41339">MKRRKLLSLVLAFALVLTTAFAGAESIFAGTVSDAAGTPATEITAQGANSTEDINAYVARMTTGSDNVTVIPVKTTKGGTLAIPLSGVEVGKGVTVTLHSTSAATSGDKIGYSKYLSSSKVEDTLYAKVKKAGTYYLKFETASYNAGMPQSVGFRAILYPAGGTLTKGKVFYGASPDNSGVSYYKVTAPGNGYLTVSFPERLTDYSSFNIKLMNSKKNSLFTNFEYLSSSKAYKTTIGVAKGTYYIAVKNSDNAYGIKVSFTSVKESSGSSKSKAKSISKGSTKKGIITAAQSATSGDWYKFKITKTQYVKFTFKVKANGGGSSGGLKAAFYQSGKTYPATSVNCYGDDGKEVQLYTIGKGTKLAPGTYYIKVQKYSHGNGYYTLKWNK</sequence>
<accession>A0A845QNV5</accession>
<evidence type="ECO:0000256" key="1">
    <source>
        <dbReference type="SAM" id="SignalP"/>
    </source>
</evidence>
<proteinExistence type="predicted"/>
<dbReference type="Proteomes" id="UP000446866">
    <property type="component" value="Unassembled WGS sequence"/>
</dbReference>
<dbReference type="SUPFAM" id="SSF89260">
    <property type="entry name" value="Collagen-binding domain"/>
    <property type="match status" value="1"/>
</dbReference>
<protein>
    <recommendedName>
        <fullName evidence="4">Peptidase C-terminal archaeal/bacterial domain-containing protein</fullName>
    </recommendedName>
</protein>
<dbReference type="Gene3D" id="2.60.120.380">
    <property type="match status" value="2"/>
</dbReference>
<keyword evidence="1" id="KW-0732">Signal</keyword>
<comment type="caution">
    <text evidence="2">The sequence shown here is derived from an EMBL/GenBank/DDBJ whole genome shotgun (WGS) entry which is preliminary data.</text>
</comment>
<evidence type="ECO:0008006" key="4">
    <source>
        <dbReference type="Google" id="ProtNLM"/>
    </source>
</evidence>
<evidence type="ECO:0000313" key="2">
    <source>
        <dbReference type="EMBL" id="NBH62403.1"/>
    </source>
</evidence>
<reference evidence="2 3" key="1">
    <citation type="submission" date="2018-08" db="EMBL/GenBank/DDBJ databases">
        <title>Murine metabolic-syndrome-specific gut microbial biobank.</title>
        <authorList>
            <person name="Liu C."/>
        </authorList>
    </citation>
    <scope>NUCLEOTIDE SEQUENCE [LARGE SCALE GENOMIC DNA]</scope>
    <source>
        <strain evidence="2 3">28</strain>
    </source>
</reference>
<dbReference type="RefSeq" id="WP_160202689.1">
    <property type="nucleotide sequence ID" value="NZ_QXWK01000024.1"/>
</dbReference>